<dbReference type="EMBL" id="JH767147">
    <property type="protein sequence ID" value="EQC36437.1"/>
    <property type="molecule type" value="Genomic_DNA"/>
</dbReference>
<feature type="region of interest" description="Disordered" evidence="5">
    <location>
        <begin position="1"/>
        <end position="27"/>
    </location>
</feature>
<accession>T0S119</accession>
<dbReference type="Proteomes" id="UP000030762">
    <property type="component" value="Unassembled WGS sequence"/>
</dbReference>
<dbReference type="GO" id="GO:0016020">
    <property type="term" value="C:membrane"/>
    <property type="evidence" value="ECO:0007669"/>
    <property type="project" value="UniProtKB-SubCell"/>
</dbReference>
<sequence>MSSSGKPMGSVSSTPPPSSSASPTKSVIQHVRDIKEMETPRLLRYMRVGNILCAILQIFAGIGGIASIITFNLTAVFVSVYIIMFGVLFLLFECRLSRFDKSLRTNFGFLYSYKGRAFFIFFIGFMDFGTDDGLGYIAGVIMCINAFLNFYAMMRHPEFKNGNLSSSSDPTVGYAAAHQEAQNFISKNPNIAMQATNYAFSQANAAAPSYGSQS</sequence>
<evidence type="ECO:0000256" key="2">
    <source>
        <dbReference type="ARBA" id="ARBA00022692"/>
    </source>
</evidence>
<keyword evidence="8" id="KW-1185">Reference proteome</keyword>
<dbReference type="PANTHER" id="PTHR38894:SF1">
    <property type="entry name" value="TRANSMEMBRANE PROTEIN"/>
    <property type="match status" value="1"/>
</dbReference>
<feature type="transmembrane region" description="Helical" evidence="6">
    <location>
        <begin position="108"/>
        <end position="128"/>
    </location>
</feature>
<keyword evidence="2 6" id="KW-0812">Transmembrane</keyword>
<reference evidence="7 8" key="1">
    <citation type="submission" date="2012-04" db="EMBL/GenBank/DDBJ databases">
        <title>The Genome Sequence of Saprolegnia declina VS20.</title>
        <authorList>
            <consortium name="The Broad Institute Genome Sequencing Platform"/>
            <person name="Russ C."/>
            <person name="Nusbaum C."/>
            <person name="Tyler B."/>
            <person name="van West P."/>
            <person name="Dieguez-Uribeondo J."/>
            <person name="de Bruijn I."/>
            <person name="Tripathy S."/>
            <person name="Jiang R."/>
            <person name="Young S.K."/>
            <person name="Zeng Q."/>
            <person name="Gargeya S."/>
            <person name="Fitzgerald M."/>
            <person name="Haas B."/>
            <person name="Abouelleil A."/>
            <person name="Alvarado L."/>
            <person name="Arachchi H.M."/>
            <person name="Berlin A."/>
            <person name="Chapman S.B."/>
            <person name="Goldberg J."/>
            <person name="Griggs A."/>
            <person name="Gujja S."/>
            <person name="Hansen M."/>
            <person name="Howarth C."/>
            <person name="Imamovic A."/>
            <person name="Larimer J."/>
            <person name="McCowen C."/>
            <person name="Montmayeur A."/>
            <person name="Murphy C."/>
            <person name="Neiman D."/>
            <person name="Pearson M."/>
            <person name="Priest M."/>
            <person name="Roberts A."/>
            <person name="Saif S."/>
            <person name="Shea T."/>
            <person name="Sisk P."/>
            <person name="Sykes S."/>
            <person name="Wortman J."/>
            <person name="Nusbaum C."/>
            <person name="Birren B."/>
        </authorList>
    </citation>
    <scope>NUCLEOTIDE SEQUENCE [LARGE SCALE GENOMIC DNA]</scope>
    <source>
        <strain evidence="7 8">VS20</strain>
    </source>
</reference>
<proteinExistence type="predicted"/>
<evidence type="ECO:0000256" key="5">
    <source>
        <dbReference type="SAM" id="MobiDB-lite"/>
    </source>
</evidence>
<name>T0S119_SAPDV</name>
<dbReference type="InParanoid" id="T0S119"/>
<gene>
    <name evidence="7" type="ORF">SDRG_05894</name>
</gene>
<evidence type="ECO:0000313" key="8">
    <source>
        <dbReference type="Proteomes" id="UP000030762"/>
    </source>
</evidence>
<keyword evidence="4 6" id="KW-0472">Membrane</keyword>
<dbReference type="eggNOG" id="ENOG502SB3I">
    <property type="taxonomic scope" value="Eukaryota"/>
</dbReference>
<evidence type="ECO:0008006" key="9">
    <source>
        <dbReference type="Google" id="ProtNLM"/>
    </source>
</evidence>
<dbReference type="InterPro" id="IPR013714">
    <property type="entry name" value="Golgi_TVP15"/>
</dbReference>
<evidence type="ECO:0000256" key="6">
    <source>
        <dbReference type="SAM" id="Phobius"/>
    </source>
</evidence>
<dbReference type="RefSeq" id="XP_008609858.1">
    <property type="nucleotide sequence ID" value="XM_008611636.1"/>
</dbReference>
<dbReference type="OMA" id="IMCINAF"/>
<evidence type="ECO:0000256" key="3">
    <source>
        <dbReference type="ARBA" id="ARBA00022989"/>
    </source>
</evidence>
<comment type="subcellular location">
    <subcellularLocation>
        <location evidence="1">Membrane</location>
        <topology evidence="1">Multi-pass membrane protein</topology>
    </subcellularLocation>
</comment>
<dbReference type="AlphaFoldDB" id="T0S119"/>
<protein>
    <recommendedName>
        <fullName evidence="9">Golgi apparatus membrane protein TVP15</fullName>
    </recommendedName>
</protein>
<organism evidence="7 8">
    <name type="scientific">Saprolegnia diclina (strain VS20)</name>
    <dbReference type="NCBI Taxonomy" id="1156394"/>
    <lineage>
        <taxon>Eukaryota</taxon>
        <taxon>Sar</taxon>
        <taxon>Stramenopiles</taxon>
        <taxon>Oomycota</taxon>
        <taxon>Saprolegniomycetes</taxon>
        <taxon>Saprolegniales</taxon>
        <taxon>Saprolegniaceae</taxon>
        <taxon>Saprolegnia</taxon>
    </lineage>
</organism>
<feature type="transmembrane region" description="Helical" evidence="6">
    <location>
        <begin position="75"/>
        <end position="96"/>
    </location>
</feature>
<dbReference type="GeneID" id="19946621"/>
<feature type="transmembrane region" description="Helical" evidence="6">
    <location>
        <begin position="48"/>
        <end position="69"/>
    </location>
</feature>
<evidence type="ECO:0000313" key="7">
    <source>
        <dbReference type="EMBL" id="EQC36437.1"/>
    </source>
</evidence>
<dbReference type="Pfam" id="PF08507">
    <property type="entry name" value="COPI_assoc"/>
    <property type="match status" value="1"/>
</dbReference>
<feature type="transmembrane region" description="Helical" evidence="6">
    <location>
        <begin position="134"/>
        <end position="152"/>
    </location>
</feature>
<evidence type="ECO:0000256" key="4">
    <source>
        <dbReference type="ARBA" id="ARBA00023136"/>
    </source>
</evidence>
<dbReference type="VEuPathDB" id="FungiDB:SDRG_05894"/>
<evidence type="ECO:0000256" key="1">
    <source>
        <dbReference type="ARBA" id="ARBA00004141"/>
    </source>
</evidence>
<keyword evidence="3 6" id="KW-1133">Transmembrane helix</keyword>
<dbReference type="OrthoDB" id="202910at2759"/>
<dbReference type="PANTHER" id="PTHR38894">
    <property type="entry name" value="TRANSMEMBRANE PROTEIN"/>
    <property type="match status" value="1"/>
</dbReference>